<dbReference type="GO" id="GO:0000287">
    <property type="term" value="F:magnesium ion binding"/>
    <property type="evidence" value="ECO:0007669"/>
    <property type="project" value="InterPro"/>
</dbReference>
<dbReference type="STRING" id="30019.A0A0M4E550"/>
<evidence type="ECO:0000256" key="3">
    <source>
        <dbReference type="ARBA" id="ARBA00022842"/>
    </source>
</evidence>
<organism evidence="6 7">
    <name type="scientific">Drosophila busckii</name>
    <name type="common">Fruit fly</name>
    <dbReference type="NCBI Taxonomy" id="30019"/>
    <lineage>
        <taxon>Eukaryota</taxon>
        <taxon>Metazoa</taxon>
        <taxon>Ecdysozoa</taxon>
        <taxon>Arthropoda</taxon>
        <taxon>Hexapoda</taxon>
        <taxon>Insecta</taxon>
        <taxon>Pterygota</taxon>
        <taxon>Neoptera</taxon>
        <taxon>Endopterygota</taxon>
        <taxon>Diptera</taxon>
        <taxon>Brachycera</taxon>
        <taxon>Muscomorpha</taxon>
        <taxon>Ephydroidea</taxon>
        <taxon>Drosophilidae</taxon>
        <taxon>Drosophila</taxon>
    </lineage>
</organism>
<dbReference type="InterPro" id="IPR016055">
    <property type="entry name" value="A-D-PHexomutase_a/b/a-I/II/III"/>
</dbReference>
<keyword evidence="2" id="KW-0479">Metal-binding</keyword>
<dbReference type="PANTHER" id="PTHR45745">
    <property type="entry name" value="PHOSPHOMANNOMUTASE 45A"/>
    <property type="match status" value="1"/>
</dbReference>
<dbReference type="SUPFAM" id="SSF53738">
    <property type="entry name" value="Phosphoglucomutase, first 3 domains"/>
    <property type="match status" value="1"/>
</dbReference>
<name>A0A0M4E550_DROBS</name>
<feature type="domain" description="Alpha-D-phosphohexomutase alpha/beta/alpha" evidence="5">
    <location>
        <begin position="1"/>
        <end position="63"/>
    </location>
</feature>
<dbReference type="GO" id="GO:0008973">
    <property type="term" value="F:phosphopentomutase activity"/>
    <property type="evidence" value="ECO:0007669"/>
    <property type="project" value="TreeGrafter"/>
</dbReference>
<dbReference type="GO" id="GO:0005634">
    <property type="term" value="C:nucleus"/>
    <property type="evidence" value="ECO:0007669"/>
    <property type="project" value="TreeGrafter"/>
</dbReference>
<feature type="non-terminal residue" evidence="6">
    <location>
        <position position="1"/>
    </location>
</feature>
<dbReference type="InterPro" id="IPR005844">
    <property type="entry name" value="A-D-PHexomutase_a/b/a-I"/>
</dbReference>
<keyword evidence="7" id="KW-1185">Reference proteome</keyword>
<dbReference type="GO" id="GO:0006166">
    <property type="term" value="P:purine ribonucleoside salvage"/>
    <property type="evidence" value="ECO:0007669"/>
    <property type="project" value="TreeGrafter"/>
</dbReference>
<dbReference type="EMBL" id="CP012524">
    <property type="protein sequence ID" value="ALC41341.1"/>
    <property type="molecule type" value="Genomic_DNA"/>
</dbReference>
<protein>
    <submittedName>
        <fullName evidence="6">Pgm</fullName>
    </submittedName>
</protein>
<dbReference type="OrthoDB" id="8300170at2759"/>
<accession>A0A0M4E550</accession>
<dbReference type="AlphaFoldDB" id="A0A0M4E550"/>
<dbReference type="Gene3D" id="3.40.120.10">
    <property type="entry name" value="Alpha-D-Glucose-1,6-Bisphosphate, subunit A, domain 3"/>
    <property type="match status" value="1"/>
</dbReference>
<dbReference type="Proteomes" id="UP000494163">
    <property type="component" value="Chromosome 2R"/>
</dbReference>
<dbReference type="Pfam" id="PF02878">
    <property type="entry name" value="PGM_PMM_I"/>
    <property type="match status" value="1"/>
</dbReference>
<evidence type="ECO:0000256" key="2">
    <source>
        <dbReference type="ARBA" id="ARBA00022723"/>
    </source>
</evidence>
<evidence type="ECO:0000256" key="1">
    <source>
        <dbReference type="ARBA" id="ARBA00010231"/>
    </source>
</evidence>
<dbReference type="GO" id="GO:0005975">
    <property type="term" value="P:carbohydrate metabolic process"/>
    <property type="evidence" value="ECO:0007669"/>
    <property type="project" value="InterPro"/>
</dbReference>
<reference evidence="6 7" key="1">
    <citation type="submission" date="2015-08" db="EMBL/GenBank/DDBJ databases">
        <title>Ancestral chromatin configuration constrains chromatin evolution on differentiating sex chromosomes in Drosophila.</title>
        <authorList>
            <person name="Zhou Q."/>
            <person name="Bachtrog D."/>
        </authorList>
    </citation>
    <scope>NUCLEOTIDE SEQUENCE [LARGE SCALE GENOMIC DNA]</scope>
    <source>
        <tissue evidence="6">Whole larvae</tissue>
    </source>
</reference>
<dbReference type="PANTHER" id="PTHR45745:SF1">
    <property type="entry name" value="PHOSPHOGLUCOMUTASE 2B-RELATED"/>
    <property type="match status" value="1"/>
</dbReference>
<feature type="non-terminal residue" evidence="6">
    <location>
        <position position="63"/>
    </location>
</feature>
<keyword evidence="4" id="KW-0413">Isomerase</keyword>
<evidence type="ECO:0000256" key="4">
    <source>
        <dbReference type="ARBA" id="ARBA00023235"/>
    </source>
</evidence>
<keyword evidence="3" id="KW-0460">Magnesium</keyword>
<proteinExistence type="inferred from homology"/>
<evidence type="ECO:0000259" key="5">
    <source>
        <dbReference type="Pfam" id="PF02878"/>
    </source>
</evidence>
<gene>
    <name evidence="6" type="ORF">Dbus_chr2Rg920</name>
</gene>
<dbReference type="InterPro" id="IPR016066">
    <property type="entry name" value="A-D-PHexomutase_CS"/>
</dbReference>
<comment type="similarity">
    <text evidence="1">Belongs to the phosphohexose mutase family.</text>
</comment>
<sequence length="63" mass="6926">SVVIGYDGRHHSKRFAELAATVFLSNQFRVHLFGRTVATPFIPFAVKKLNCLAGVMVTASHNP</sequence>
<evidence type="ECO:0000313" key="7">
    <source>
        <dbReference type="Proteomes" id="UP000494163"/>
    </source>
</evidence>
<evidence type="ECO:0000313" key="6">
    <source>
        <dbReference type="EMBL" id="ALC41341.1"/>
    </source>
</evidence>
<dbReference type="PROSITE" id="PS00710">
    <property type="entry name" value="PGM_PMM"/>
    <property type="match status" value="1"/>
</dbReference>